<organism evidence="8 9">
    <name type="scientific">Quillaja saponaria</name>
    <name type="common">Soap bark tree</name>
    <dbReference type="NCBI Taxonomy" id="32244"/>
    <lineage>
        <taxon>Eukaryota</taxon>
        <taxon>Viridiplantae</taxon>
        <taxon>Streptophyta</taxon>
        <taxon>Embryophyta</taxon>
        <taxon>Tracheophyta</taxon>
        <taxon>Spermatophyta</taxon>
        <taxon>Magnoliopsida</taxon>
        <taxon>eudicotyledons</taxon>
        <taxon>Gunneridae</taxon>
        <taxon>Pentapetalae</taxon>
        <taxon>rosids</taxon>
        <taxon>fabids</taxon>
        <taxon>Fabales</taxon>
        <taxon>Quillajaceae</taxon>
        <taxon>Quillaja</taxon>
    </lineage>
</organism>
<evidence type="ECO:0000256" key="7">
    <source>
        <dbReference type="SAM" id="Phobius"/>
    </source>
</evidence>
<gene>
    <name evidence="8" type="ORF">O6P43_021962</name>
</gene>
<dbReference type="Proteomes" id="UP001163823">
    <property type="component" value="Chromosome 9"/>
</dbReference>
<feature type="transmembrane region" description="Helical" evidence="7">
    <location>
        <begin position="171"/>
        <end position="188"/>
    </location>
</feature>
<dbReference type="EMBL" id="JARAOO010000009">
    <property type="protein sequence ID" value="KAJ7955356.1"/>
    <property type="molecule type" value="Genomic_DNA"/>
</dbReference>
<evidence type="ECO:0000256" key="5">
    <source>
        <dbReference type="ARBA" id="ARBA00023136"/>
    </source>
</evidence>
<comment type="subcellular location">
    <subcellularLocation>
        <location evidence="1">Membrane</location>
    </subcellularLocation>
</comment>
<dbReference type="GO" id="GO:0015245">
    <property type="term" value="F:fatty acid transmembrane transporter activity"/>
    <property type="evidence" value="ECO:0007669"/>
    <property type="project" value="TreeGrafter"/>
</dbReference>
<evidence type="ECO:0000256" key="4">
    <source>
        <dbReference type="ARBA" id="ARBA00022989"/>
    </source>
</evidence>
<dbReference type="AlphaFoldDB" id="A0AAD7LC22"/>
<reference evidence="8" key="1">
    <citation type="journal article" date="2023" name="Science">
        <title>Elucidation of the pathway for biosynthesis of saponin adjuvants from the soapbark tree.</title>
        <authorList>
            <person name="Reed J."/>
            <person name="Orme A."/>
            <person name="El-Demerdash A."/>
            <person name="Owen C."/>
            <person name="Martin L.B.B."/>
            <person name="Misra R.C."/>
            <person name="Kikuchi S."/>
            <person name="Rejzek M."/>
            <person name="Martin A.C."/>
            <person name="Harkess A."/>
            <person name="Leebens-Mack J."/>
            <person name="Louveau T."/>
            <person name="Stephenson M.J."/>
            <person name="Osbourn A."/>
        </authorList>
    </citation>
    <scope>NUCLEOTIDE SEQUENCE</scope>
    <source>
        <strain evidence="8">S10</strain>
    </source>
</reference>
<dbReference type="GO" id="GO:0009706">
    <property type="term" value="C:chloroplast inner membrane"/>
    <property type="evidence" value="ECO:0007669"/>
    <property type="project" value="TreeGrafter"/>
</dbReference>
<evidence type="ECO:0000256" key="3">
    <source>
        <dbReference type="ARBA" id="ARBA00022692"/>
    </source>
</evidence>
<dbReference type="KEGG" id="qsa:O6P43_021962"/>
<accession>A0AAD7LC22</accession>
<proteinExistence type="inferred from homology"/>
<dbReference type="PANTHER" id="PTHR12668">
    <property type="entry name" value="TRANSMEMBRANE PROTEIN 14, 15"/>
    <property type="match status" value="1"/>
</dbReference>
<comment type="similarity">
    <text evidence="2">Belongs to the TMEM14 family.</text>
</comment>
<keyword evidence="3 7" id="KW-0812">Transmembrane</keyword>
<protein>
    <submittedName>
        <fullName evidence="8">Protein FATTY ACID EXPORT 2, chloroplastic</fullName>
    </submittedName>
</protein>
<feature type="compositionally biased region" description="Gly residues" evidence="6">
    <location>
        <begin position="120"/>
        <end position="143"/>
    </location>
</feature>
<keyword evidence="5 7" id="KW-0472">Membrane</keyword>
<keyword evidence="9" id="KW-1185">Reference proteome</keyword>
<keyword evidence="4 7" id="KW-1133">Transmembrane helix</keyword>
<dbReference type="PANTHER" id="PTHR12668:SF37">
    <property type="entry name" value="PROTEIN FATTY ACID EXPORT 2, CHLOROPLASTIC"/>
    <property type="match status" value="1"/>
</dbReference>
<evidence type="ECO:0000256" key="1">
    <source>
        <dbReference type="ARBA" id="ARBA00004370"/>
    </source>
</evidence>
<evidence type="ECO:0000256" key="2">
    <source>
        <dbReference type="ARBA" id="ARBA00007590"/>
    </source>
</evidence>
<dbReference type="Gene3D" id="1.10.10.1740">
    <property type="entry name" value="Transmembrane protein 14-like"/>
    <property type="match status" value="1"/>
</dbReference>
<dbReference type="Pfam" id="PF03647">
    <property type="entry name" value="Tmemb_14"/>
    <property type="match status" value="1"/>
</dbReference>
<sequence length="271" mass="27893">MAEVAFGLSPQPSFLLLRSRTYGSHSNRNSSIFYLTQRGGVVGGGRLQLQQQPSNHISGVRRFGASSDYSSPDFVGLGYSRDSLNQRFHLYAGVVSSDSKASTIGTVDESEKQPDLDNSGGAGDGFGDRGGGGGGGGGGGDSNGGKSDNNEGEEGPKGDKKKMALSMSQKLTVGYAALIAVGGVMGFLKSGSQKSLLAGGLSASLLYYVYTQLPIRPVLASSLGLGVSAALLVVMGSRFKRSGKIFPAGVVSLVSLIMTGGYLHGIMRSAH</sequence>
<dbReference type="InterPro" id="IPR005349">
    <property type="entry name" value="TMEM14"/>
</dbReference>
<evidence type="ECO:0000313" key="9">
    <source>
        <dbReference type="Proteomes" id="UP001163823"/>
    </source>
</evidence>
<feature type="transmembrane region" description="Helical" evidence="7">
    <location>
        <begin position="245"/>
        <end position="263"/>
    </location>
</feature>
<dbReference type="InterPro" id="IPR044890">
    <property type="entry name" value="TMEM14_sf"/>
</dbReference>
<feature type="region of interest" description="Disordered" evidence="6">
    <location>
        <begin position="102"/>
        <end position="163"/>
    </location>
</feature>
<comment type="caution">
    <text evidence="8">The sequence shown here is derived from an EMBL/GenBank/DDBJ whole genome shotgun (WGS) entry which is preliminary data.</text>
</comment>
<evidence type="ECO:0000256" key="6">
    <source>
        <dbReference type="SAM" id="MobiDB-lite"/>
    </source>
</evidence>
<evidence type="ECO:0000313" key="8">
    <source>
        <dbReference type="EMBL" id="KAJ7955356.1"/>
    </source>
</evidence>
<feature type="transmembrane region" description="Helical" evidence="7">
    <location>
        <begin position="218"/>
        <end position="239"/>
    </location>
</feature>
<name>A0AAD7LC22_QUISA</name>